<keyword evidence="3" id="KW-1185">Reference proteome</keyword>
<feature type="transmembrane region" description="Helical" evidence="1">
    <location>
        <begin position="26"/>
        <end position="43"/>
    </location>
</feature>
<organism evidence="2 3">
    <name type="scientific">Phytohabitans maris</name>
    <dbReference type="NCBI Taxonomy" id="3071409"/>
    <lineage>
        <taxon>Bacteria</taxon>
        <taxon>Bacillati</taxon>
        <taxon>Actinomycetota</taxon>
        <taxon>Actinomycetes</taxon>
        <taxon>Micromonosporales</taxon>
        <taxon>Micromonosporaceae</taxon>
    </lineage>
</organism>
<evidence type="ECO:0000313" key="2">
    <source>
        <dbReference type="EMBL" id="MDQ7907642.1"/>
    </source>
</evidence>
<evidence type="ECO:0000313" key="3">
    <source>
        <dbReference type="Proteomes" id="UP001230908"/>
    </source>
</evidence>
<evidence type="ECO:0000256" key="1">
    <source>
        <dbReference type="SAM" id="Phobius"/>
    </source>
</evidence>
<keyword evidence="1" id="KW-1133">Transmembrane helix</keyword>
<proteinExistence type="predicted"/>
<keyword evidence="1" id="KW-0812">Transmembrane</keyword>
<dbReference type="Proteomes" id="UP001230908">
    <property type="component" value="Unassembled WGS sequence"/>
</dbReference>
<gene>
    <name evidence="2" type="ORF">RB614_24270</name>
</gene>
<reference evidence="2 3" key="1">
    <citation type="submission" date="2023-08" db="EMBL/GenBank/DDBJ databases">
        <title>Phytohabitans sansha sp. nov., isolated from marine sediment.</title>
        <authorList>
            <person name="Zhao Y."/>
            <person name="Yi K."/>
        </authorList>
    </citation>
    <scope>NUCLEOTIDE SEQUENCE [LARGE SCALE GENOMIC DNA]</scope>
    <source>
        <strain evidence="2 3">ZYX-F-186</strain>
    </source>
</reference>
<comment type="caution">
    <text evidence="2">The sequence shown here is derived from an EMBL/GenBank/DDBJ whole genome shotgun (WGS) entry which is preliminary data.</text>
</comment>
<dbReference type="RefSeq" id="WP_308714919.1">
    <property type="nucleotide sequence ID" value="NZ_JAVHUY010000023.1"/>
</dbReference>
<name>A0ABU0ZNY8_9ACTN</name>
<dbReference type="EMBL" id="JAVHUY010000023">
    <property type="protein sequence ID" value="MDQ7907642.1"/>
    <property type="molecule type" value="Genomic_DNA"/>
</dbReference>
<keyword evidence="1" id="KW-0472">Membrane</keyword>
<accession>A0ABU0ZNY8</accession>
<protein>
    <submittedName>
        <fullName evidence="2">Uncharacterized protein</fullName>
    </submittedName>
</protein>
<sequence length="143" mass="15822">MLLWLVLTLGVAGIWARFGEGTVTTIVGLLSALIAMFPLSAVWKQRWFSTGRPSTPRQVLQASRELRRAILALWEEEAARRRFRHSHDQISVRWTRDTSSAGRVGEGLSLDGALDSLRGTRRARPASSWLGIPAPERAASVSC</sequence>